<dbReference type="Pfam" id="PF16099">
    <property type="entry name" value="RMI1_C"/>
    <property type="match status" value="1"/>
</dbReference>
<sequence length="71" mass="7626">LTGKLGSNQGAYLSLACTINDGTSSLDVDLANSVLAELVGFSAQEIVTMRQRMKAEPHLKDVLKEGLSKYQ</sequence>
<proteinExistence type="predicted"/>
<dbReference type="AlphaFoldDB" id="A0A0B6Y4V1"/>
<dbReference type="Gene3D" id="6.10.140.770">
    <property type="match status" value="1"/>
</dbReference>
<dbReference type="EMBL" id="HACG01004314">
    <property type="protein sequence ID" value="CEK51179.1"/>
    <property type="molecule type" value="Transcribed_RNA"/>
</dbReference>
<evidence type="ECO:0000313" key="2">
    <source>
        <dbReference type="EMBL" id="CEK51179.1"/>
    </source>
</evidence>
<reference evidence="2" key="1">
    <citation type="submission" date="2014-12" db="EMBL/GenBank/DDBJ databases">
        <title>Insight into the proteome of Arion vulgaris.</title>
        <authorList>
            <person name="Aradska J."/>
            <person name="Bulat T."/>
            <person name="Smidak R."/>
            <person name="Sarate P."/>
            <person name="Gangsoo J."/>
            <person name="Sialana F."/>
            <person name="Bilban M."/>
            <person name="Lubec G."/>
        </authorList>
    </citation>
    <scope>NUCLEOTIDE SEQUENCE</scope>
    <source>
        <tissue evidence="2">Skin</tissue>
    </source>
</reference>
<evidence type="ECO:0000259" key="1">
    <source>
        <dbReference type="Pfam" id="PF16099"/>
    </source>
</evidence>
<name>A0A0B6Y4V1_9EUPU</name>
<protein>
    <recommendedName>
        <fullName evidence="1">RecQ-mediated genome instability protein 1 C-terminal OB-fold domain-containing protein</fullName>
    </recommendedName>
</protein>
<gene>
    <name evidence="2" type="primary">ORF12732</name>
</gene>
<feature type="non-terminal residue" evidence="2">
    <location>
        <position position="1"/>
    </location>
</feature>
<feature type="domain" description="RecQ-mediated genome instability protein 1 C-terminal OB-fold" evidence="1">
    <location>
        <begin position="1"/>
        <end position="71"/>
    </location>
</feature>
<feature type="non-terminal residue" evidence="2">
    <location>
        <position position="71"/>
    </location>
</feature>
<accession>A0A0B6Y4V1</accession>
<organism evidence="2">
    <name type="scientific">Arion vulgaris</name>
    <dbReference type="NCBI Taxonomy" id="1028688"/>
    <lineage>
        <taxon>Eukaryota</taxon>
        <taxon>Metazoa</taxon>
        <taxon>Spiralia</taxon>
        <taxon>Lophotrochozoa</taxon>
        <taxon>Mollusca</taxon>
        <taxon>Gastropoda</taxon>
        <taxon>Heterobranchia</taxon>
        <taxon>Euthyneura</taxon>
        <taxon>Panpulmonata</taxon>
        <taxon>Eupulmonata</taxon>
        <taxon>Stylommatophora</taxon>
        <taxon>Helicina</taxon>
        <taxon>Arionoidea</taxon>
        <taxon>Arionidae</taxon>
        <taxon>Arion</taxon>
    </lineage>
</organism>
<dbReference type="GO" id="GO:0000166">
    <property type="term" value="F:nucleotide binding"/>
    <property type="evidence" value="ECO:0007669"/>
    <property type="project" value="InterPro"/>
</dbReference>
<dbReference type="InterPro" id="IPR032199">
    <property type="entry name" value="RMI1_C"/>
</dbReference>